<accession>A0A921NBQ6</accession>
<reference evidence="7" key="1">
    <citation type="journal article" date="2021" name="PeerJ">
        <title>Extensive microbial diversity within the chicken gut microbiome revealed by metagenomics and culture.</title>
        <authorList>
            <person name="Gilroy R."/>
            <person name="Ravi A."/>
            <person name="Getino M."/>
            <person name="Pursley I."/>
            <person name="Horton D.L."/>
            <person name="Alikhan N.F."/>
            <person name="Baker D."/>
            <person name="Gharbi K."/>
            <person name="Hall N."/>
            <person name="Watson M."/>
            <person name="Adriaenssens E.M."/>
            <person name="Foster-Nyarko E."/>
            <person name="Jarju S."/>
            <person name="Secka A."/>
            <person name="Antonio M."/>
            <person name="Oren A."/>
            <person name="Chaudhuri R.R."/>
            <person name="La Ragione R."/>
            <person name="Hildebrand F."/>
            <person name="Pallen M.J."/>
        </authorList>
    </citation>
    <scope>NUCLEOTIDE SEQUENCE</scope>
    <source>
        <strain evidence="7">CHK160-4876</strain>
    </source>
</reference>
<dbReference type="EMBL" id="DYTV01000095">
    <property type="protein sequence ID" value="HJH11455.1"/>
    <property type="molecule type" value="Genomic_DNA"/>
</dbReference>
<dbReference type="GO" id="GO:0016020">
    <property type="term" value="C:membrane"/>
    <property type="evidence" value="ECO:0007669"/>
    <property type="project" value="UniProtKB-SubCell"/>
</dbReference>
<dbReference type="Pfam" id="PF01740">
    <property type="entry name" value="STAS"/>
    <property type="match status" value="1"/>
</dbReference>
<dbReference type="InterPro" id="IPR036513">
    <property type="entry name" value="STAS_dom_sf"/>
</dbReference>
<evidence type="ECO:0000256" key="4">
    <source>
        <dbReference type="ARBA" id="ARBA00023136"/>
    </source>
</evidence>
<name>A0A921NBQ6_9BACL</name>
<comment type="subcellular location">
    <subcellularLocation>
        <location evidence="1">Membrane</location>
        <topology evidence="1">Multi-pass membrane protein</topology>
    </subcellularLocation>
</comment>
<keyword evidence="3 5" id="KW-1133">Transmembrane helix</keyword>
<dbReference type="PANTHER" id="PTHR11814">
    <property type="entry name" value="SULFATE TRANSPORTER"/>
    <property type="match status" value="1"/>
</dbReference>
<feature type="transmembrane region" description="Helical" evidence="5">
    <location>
        <begin position="285"/>
        <end position="303"/>
    </location>
</feature>
<protein>
    <submittedName>
        <fullName evidence="7">STAS domain-containing protein</fullName>
    </submittedName>
</protein>
<feature type="domain" description="STAS" evidence="6">
    <location>
        <begin position="435"/>
        <end position="522"/>
    </location>
</feature>
<dbReference type="AlphaFoldDB" id="A0A921NBQ6"/>
<feature type="transmembrane region" description="Helical" evidence="5">
    <location>
        <begin position="68"/>
        <end position="86"/>
    </location>
</feature>
<sequence length="522" mass="56357">MFKDDRFAHYNAAGFRRDMVAGITVGIVAIPLGMAFAIASGVKPEYGLYTTIIAGFLVALLGGSRYQVAGPTGAFIPILLAIVLQYGYEDLLIAGFLAGIFLLIMSVLGVSQLIQFVPRSVTIGFTAGIAVIIFSGQIANFFGLTDVKKYEYFHQNMLELWHRASTYNGYSIALALIGFATILLVTKFAKRLPVLLVALVVPTAISVLFFDGKVDTIGTAFGGIPSALPSFIWPQITFEKVMYLWQPALIIAALGAIESLLSTVVADEMTHTKHNAKRELFGQGIANMVTPLFGGIPATGAIARTATNIRSGGVSPVSSMVQSVFVLLFVVLLGPYASYIPLAAMAPILMHVSWNMVSRDAFMQIGRVKSGDAVVLWVTFLLTIFVDLTTAVQVGILLAAVFFLKKMIGELRFHVVAPTAAETSQFGSAVTKCVVKGPLFFGTAKRFEEAFPDWLTSDILLLDCAGVSALDATGEAALASLVARAQEEDIRLIIKKLPLEQRSWLKRSGLYTQIGEHNFYNA</sequence>
<comment type="caution">
    <text evidence="7">The sequence shown here is derived from an EMBL/GenBank/DDBJ whole genome shotgun (WGS) entry which is preliminary data.</text>
</comment>
<dbReference type="Pfam" id="PF00916">
    <property type="entry name" value="Sulfate_transp"/>
    <property type="match status" value="1"/>
</dbReference>
<dbReference type="Proteomes" id="UP000700212">
    <property type="component" value="Unassembled WGS sequence"/>
</dbReference>
<feature type="transmembrane region" description="Helical" evidence="5">
    <location>
        <begin position="216"/>
        <end position="236"/>
    </location>
</feature>
<dbReference type="RefSeq" id="WP_235612299.1">
    <property type="nucleotide sequence ID" value="NZ_QAFW01000019.1"/>
</dbReference>
<feature type="transmembrane region" description="Helical" evidence="5">
    <location>
        <begin position="192"/>
        <end position="210"/>
    </location>
</feature>
<feature type="transmembrane region" description="Helical" evidence="5">
    <location>
        <begin position="121"/>
        <end position="144"/>
    </location>
</feature>
<evidence type="ECO:0000259" key="6">
    <source>
        <dbReference type="PROSITE" id="PS50801"/>
    </source>
</evidence>
<proteinExistence type="predicted"/>
<dbReference type="InterPro" id="IPR011547">
    <property type="entry name" value="SLC26A/SulP_dom"/>
</dbReference>
<organism evidence="7 8">
    <name type="scientific">Metalysinibacillus jejuensis</name>
    <dbReference type="NCBI Taxonomy" id="914327"/>
    <lineage>
        <taxon>Bacteria</taxon>
        <taxon>Bacillati</taxon>
        <taxon>Bacillota</taxon>
        <taxon>Bacilli</taxon>
        <taxon>Bacillales</taxon>
        <taxon>Caryophanaceae</taxon>
        <taxon>Metalysinibacillus</taxon>
    </lineage>
</organism>
<dbReference type="InterPro" id="IPR001902">
    <property type="entry name" value="SLC26A/SulP_fam"/>
</dbReference>
<feature type="transmembrane region" description="Helical" evidence="5">
    <location>
        <begin position="46"/>
        <end position="63"/>
    </location>
</feature>
<feature type="transmembrane region" description="Helical" evidence="5">
    <location>
        <begin position="243"/>
        <end position="265"/>
    </location>
</feature>
<dbReference type="Gene3D" id="3.30.750.24">
    <property type="entry name" value="STAS domain"/>
    <property type="match status" value="1"/>
</dbReference>
<feature type="transmembrane region" description="Helical" evidence="5">
    <location>
        <begin position="324"/>
        <end position="354"/>
    </location>
</feature>
<evidence type="ECO:0000256" key="1">
    <source>
        <dbReference type="ARBA" id="ARBA00004141"/>
    </source>
</evidence>
<evidence type="ECO:0000313" key="8">
    <source>
        <dbReference type="Proteomes" id="UP000700212"/>
    </source>
</evidence>
<dbReference type="PROSITE" id="PS50801">
    <property type="entry name" value="STAS"/>
    <property type="match status" value="1"/>
</dbReference>
<reference evidence="7" key="2">
    <citation type="submission" date="2021-09" db="EMBL/GenBank/DDBJ databases">
        <authorList>
            <person name="Gilroy R."/>
        </authorList>
    </citation>
    <scope>NUCLEOTIDE SEQUENCE</scope>
    <source>
        <strain evidence="7">CHK160-4876</strain>
    </source>
</reference>
<evidence type="ECO:0000256" key="5">
    <source>
        <dbReference type="SAM" id="Phobius"/>
    </source>
</evidence>
<evidence type="ECO:0000313" key="7">
    <source>
        <dbReference type="EMBL" id="HJH11455.1"/>
    </source>
</evidence>
<feature type="transmembrane region" description="Helical" evidence="5">
    <location>
        <begin position="20"/>
        <end position="40"/>
    </location>
</feature>
<dbReference type="SUPFAM" id="SSF52091">
    <property type="entry name" value="SpoIIaa-like"/>
    <property type="match status" value="1"/>
</dbReference>
<feature type="transmembrane region" description="Helical" evidence="5">
    <location>
        <begin position="374"/>
        <end position="404"/>
    </location>
</feature>
<keyword evidence="4 5" id="KW-0472">Membrane</keyword>
<dbReference type="InterPro" id="IPR002645">
    <property type="entry name" value="STAS_dom"/>
</dbReference>
<dbReference type="GO" id="GO:0055085">
    <property type="term" value="P:transmembrane transport"/>
    <property type="evidence" value="ECO:0007669"/>
    <property type="project" value="InterPro"/>
</dbReference>
<evidence type="ECO:0000256" key="3">
    <source>
        <dbReference type="ARBA" id="ARBA00022989"/>
    </source>
</evidence>
<gene>
    <name evidence="7" type="ORF">K8V30_07225</name>
</gene>
<keyword evidence="2 5" id="KW-0812">Transmembrane</keyword>
<evidence type="ECO:0000256" key="2">
    <source>
        <dbReference type="ARBA" id="ARBA00022692"/>
    </source>
</evidence>
<feature type="transmembrane region" description="Helical" evidence="5">
    <location>
        <begin position="164"/>
        <end position="185"/>
    </location>
</feature>
<dbReference type="CDD" id="cd07042">
    <property type="entry name" value="STAS_SulP_like_sulfate_transporter"/>
    <property type="match status" value="1"/>
</dbReference>
<feature type="transmembrane region" description="Helical" evidence="5">
    <location>
        <begin position="92"/>
        <end position="114"/>
    </location>
</feature>